<dbReference type="AlphaFoldDB" id="A0A0F7SQY2"/>
<dbReference type="GO" id="GO:0006270">
    <property type="term" value="P:DNA replication initiation"/>
    <property type="evidence" value="ECO:0007669"/>
    <property type="project" value="TreeGrafter"/>
</dbReference>
<evidence type="ECO:0000256" key="7">
    <source>
        <dbReference type="ARBA" id="ARBA00023004"/>
    </source>
</evidence>
<dbReference type="GO" id="GO:0005658">
    <property type="term" value="C:alpha DNA polymerase:primase complex"/>
    <property type="evidence" value="ECO:0007669"/>
    <property type="project" value="UniProtKB-ARBA"/>
</dbReference>
<proteinExistence type="inferred from homology"/>
<dbReference type="InterPro" id="IPR007238">
    <property type="entry name" value="DNA_primase_lsu_euk/arc"/>
</dbReference>
<name>A0A0F7SQY2_PHARH</name>
<feature type="binding site" evidence="11">
    <location>
        <position position="395"/>
    </location>
    <ligand>
        <name>[4Fe-4S] cluster</name>
        <dbReference type="ChEBI" id="CHEBI:49883"/>
    </ligand>
</feature>
<reference evidence="14" key="1">
    <citation type="submission" date="2014-08" db="EMBL/GenBank/DDBJ databases">
        <authorList>
            <person name="Sharma Rahul"/>
            <person name="Thines Marco"/>
        </authorList>
    </citation>
    <scope>NUCLEOTIDE SEQUENCE</scope>
</reference>
<sequence>MFAATSSRRRGPSGPEVTKHGKSSKYPWRLNFYNRPPPDDVTLEEFEEYAIARLRIISLIESAQIRGLPPSQLVTSYEQASKKYLPLSANTAKNVDLSAERKKDVISHFVLRLAFCGSEELRKRYLRAETTLFKIRFESDDKEERTNFLKELQLDWKLVSEPEKESLKFDLLTVTKLDESAFRAQSFYKVHWTLVPDLVEKRKVLLKGGLAYVPQSEQLSLVLQAFSARLEAGLELTAKYLPRLDEDQRLLPILNHLSLSYLTGSASTEYTFDPDNNSETVTAEMIDHLAPRHFPPCMRHLWNVTENVHHLKHYARLQLGLFLKGVGLSVEEALVWWRKAFLVPSKMTDDTFRKEYQYNIRHSFGLEGRKMNYAPKSCQRILTQDQPGAQDIHGCPFRHFAPARLSLFLEKDYRISGPDLQEVMNQVKSTHYHVACTRVFELTHRSDVQKGEGLGNGESVDHPNKWFDRSWELEKSALGEVNKVDGDHPVKDEVMAS</sequence>
<feature type="region of interest" description="Disordered" evidence="12">
    <location>
        <begin position="1"/>
        <end position="23"/>
    </location>
</feature>
<organism evidence="14">
    <name type="scientific">Phaffia rhodozyma</name>
    <name type="common">Yeast</name>
    <name type="synonym">Xanthophyllomyces dendrorhous</name>
    <dbReference type="NCBI Taxonomy" id="264483"/>
    <lineage>
        <taxon>Eukaryota</taxon>
        <taxon>Fungi</taxon>
        <taxon>Dikarya</taxon>
        <taxon>Basidiomycota</taxon>
        <taxon>Agaricomycotina</taxon>
        <taxon>Tremellomycetes</taxon>
        <taxon>Cystofilobasidiales</taxon>
        <taxon>Mrakiaceae</taxon>
        <taxon>Phaffia</taxon>
    </lineage>
</organism>
<feature type="binding site" evidence="11">
    <location>
        <position position="436"/>
    </location>
    <ligand>
        <name>[4Fe-4S] cluster</name>
        <dbReference type="ChEBI" id="CHEBI:49883"/>
    </ligand>
</feature>
<evidence type="ECO:0000256" key="5">
    <source>
        <dbReference type="ARBA" id="ARBA00022705"/>
    </source>
</evidence>
<dbReference type="CDD" id="cd07322">
    <property type="entry name" value="PriL_PriS_Eukaryotic"/>
    <property type="match status" value="1"/>
</dbReference>
<dbReference type="PIRSF" id="PIRSF009449">
    <property type="entry name" value="DNA_primase_large_subunit"/>
    <property type="match status" value="1"/>
</dbReference>
<dbReference type="GO" id="GO:0006269">
    <property type="term" value="P:DNA replication, synthesis of primer"/>
    <property type="evidence" value="ECO:0007669"/>
    <property type="project" value="UniProtKB-KW"/>
</dbReference>
<feature type="domain" description="DNA primase large subunit C-terminal" evidence="13">
    <location>
        <begin position="288"/>
        <end position="467"/>
    </location>
</feature>
<accession>A0A0F7SQY2</accession>
<keyword evidence="7 10" id="KW-0408">Iron</keyword>
<dbReference type="Pfam" id="PF04104">
    <property type="entry name" value="DNA_primase_lrg"/>
    <property type="match status" value="1"/>
</dbReference>
<dbReference type="GO" id="GO:0051539">
    <property type="term" value="F:4 iron, 4 sulfur cluster binding"/>
    <property type="evidence" value="ECO:0007669"/>
    <property type="project" value="UniProtKB-UniRule"/>
</dbReference>
<keyword evidence="5 10" id="KW-0235">DNA replication</keyword>
<evidence type="ECO:0000256" key="12">
    <source>
        <dbReference type="SAM" id="MobiDB-lite"/>
    </source>
</evidence>
<evidence type="ECO:0000256" key="8">
    <source>
        <dbReference type="ARBA" id="ARBA00023014"/>
    </source>
</evidence>
<dbReference type="EMBL" id="LN483142">
    <property type="protein sequence ID" value="CED82915.1"/>
    <property type="molecule type" value="Genomic_DNA"/>
</dbReference>
<dbReference type="SUPFAM" id="SSF140914">
    <property type="entry name" value="PriB N-terminal domain-like"/>
    <property type="match status" value="1"/>
</dbReference>
<evidence type="ECO:0000256" key="2">
    <source>
        <dbReference type="ARBA" id="ARBA00019038"/>
    </source>
</evidence>
<dbReference type="PANTHER" id="PTHR10537:SF3">
    <property type="entry name" value="DNA PRIMASE LARGE SUBUNIT"/>
    <property type="match status" value="1"/>
</dbReference>
<feature type="binding site" evidence="11">
    <location>
        <position position="378"/>
    </location>
    <ligand>
        <name>[4Fe-4S] cluster</name>
        <dbReference type="ChEBI" id="CHEBI:49883"/>
    </ligand>
</feature>
<evidence type="ECO:0000256" key="9">
    <source>
        <dbReference type="ARBA" id="ARBA00023125"/>
    </source>
</evidence>
<keyword evidence="8 10" id="KW-0411">Iron-sulfur</keyword>
<evidence type="ECO:0000256" key="1">
    <source>
        <dbReference type="ARBA" id="ARBA00010564"/>
    </source>
</evidence>
<evidence type="ECO:0000259" key="13">
    <source>
        <dbReference type="Pfam" id="PF04104"/>
    </source>
</evidence>
<feature type="binding site" evidence="11">
    <location>
        <position position="297"/>
    </location>
    <ligand>
        <name>[4Fe-4S] cluster</name>
        <dbReference type="ChEBI" id="CHEBI:49883"/>
    </ligand>
</feature>
<evidence type="ECO:0000313" key="14">
    <source>
        <dbReference type="EMBL" id="CED82915.1"/>
    </source>
</evidence>
<comment type="cofactor">
    <cofactor evidence="10">
        <name>[4Fe-4S] cluster</name>
        <dbReference type="ChEBI" id="CHEBI:49883"/>
    </cofactor>
    <text evidence="10">Binds 1 [4Fe-4S] cluster.</text>
</comment>
<dbReference type="InterPro" id="IPR016558">
    <property type="entry name" value="DNA_primase_lsu_euk"/>
</dbReference>
<comment type="function">
    <text evidence="10">DNA primase is the polymerase that synthesizes small RNA primers for the Okazaki fragments made during discontinuous DNA replication.</text>
</comment>
<dbReference type="InterPro" id="IPR058560">
    <property type="entry name" value="DNA_primase_C"/>
</dbReference>
<keyword evidence="6 10" id="KW-0479">Metal-binding</keyword>
<evidence type="ECO:0000256" key="10">
    <source>
        <dbReference type="PIRNR" id="PIRNR009449"/>
    </source>
</evidence>
<dbReference type="GO" id="GO:0003677">
    <property type="term" value="F:DNA binding"/>
    <property type="evidence" value="ECO:0007669"/>
    <property type="project" value="UniProtKB-UniRule"/>
</dbReference>
<keyword evidence="4 10" id="KW-0639">Primosome</keyword>
<evidence type="ECO:0000256" key="6">
    <source>
        <dbReference type="ARBA" id="ARBA00022723"/>
    </source>
</evidence>
<evidence type="ECO:0000256" key="3">
    <source>
        <dbReference type="ARBA" id="ARBA00022485"/>
    </source>
</evidence>
<keyword evidence="9 10" id="KW-0238">DNA-binding</keyword>
<dbReference type="FunFam" id="1.20.930.80:FF:000001">
    <property type="entry name" value="DNA primase large subunit"/>
    <property type="match status" value="1"/>
</dbReference>
<dbReference type="PANTHER" id="PTHR10537">
    <property type="entry name" value="DNA PRIMASE LARGE SUBUNIT"/>
    <property type="match status" value="1"/>
</dbReference>
<dbReference type="GO" id="GO:0046872">
    <property type="term" value="F:metal ion binding"/>
    <property type="evidence" value="ECO:0007669"/>
    <property type="project" value="UniProtKB-UniRule"/>
</dbReference>
<dbReference type="Pfam" id="PF26466">
    <property type="entry name" value="DNA_primase_lrg_N"/>
    <property type="match status" value="1"/>
</dbReference>
<keyword evidence="3 10" id="KW-0004">4Fe-4S</keyword>
<dbReference type="Gene3D" id="1.20.930.80">
    <property type="match status" value="1"/>
</dbReference>
<protein>
    <recommendedName>
        <fullName evidence="2 10">DNA primase large subunit</fullName>
    </recommendedName>
</protein>
<evidence type="ECO:0000256" key="4">
    <source>
        <dbReference type="ARBA" id="ARBA00022515"/>
    </source>
</evidence>
<comment type="similarity">
    <text evidence="1 10">Belongs to the eukaryotic-type primase large subunit family.</text>
</comment>
<evidence type="ECO:0000256" key="11">
    <source>
        <dbReference type="PIRSR" id="PIRSR009449-1"/>
    </source>
</evidence>